<keyword evidence="2" id="KW-0808">Transferase</keyword>
<keyword evidence="3" id="KW-0812">Transmembrane</keyword>
<dbReference type="GeneID" id="30155990"/>
<feature type="domain" description="Erythromycin biosynthesis protein CIII-like C-terminal" evidence="4">
    <location>
        <begin position="348"/>
        <end position="431"/>
    </location>
</feature>
<dbReference type="OrthoDB" id="5835829at2759"/>
<evidence type="ECO:0000313" key="5">
    <source>
        <dbReference type="EMBL" id="ODN77510.1"/>
    </source>
</evidence>
<dbReference type="PANTHER" id="PTHR48043:SF145">
    <property type="entry name" value="FI06409P-RELATED"/>
    <property type="match status" value="1"/>
</dbReference>
<evidence type="ECO:0000256" key="2">
    <source>
        <dbReference type="ARBA" id="ARBA00022679"/>
    </source>
</evidence>
<comment type="caution">
    <text evidence="5">The sequence shown here is derived from an EMBL/GenBank/DDBJ whole genome shotgun (WGS) entry which is preliminary data.</text>
</comment>
<keyword evidence="1" id="KW-0328">Glycosyltransferase</keyword>
<organism evidence="5 6">
    <name type="scientific">Cryptococcus amylolentus CBS 6039</name>
    <dbReference type="NCBI Taxonomy" id="1295533"/>
    <lineage>
        <taxon>Eukaryota</taxon>
        <taxon>Fungi</taxon>
        <taxon>Dikarya</taxon>
        <taxon>Basidiomycota</taxon>
        <taxon>Agaricomycotina</taxon>
        <taxon>Tremellomycetes</taxon>
        <taxon>Tremellales</taxon>
        <taxon>Cryptococcaceae</taxon>
        <taxon>Cryptococcus</taxon>
    </lineage>
</organism>
<evidence type="ECO:0000313" key="6">
    <source>
        <dbReference type="Proteomes" id="UP000094065"/>
    </source>
</evidence>
<accession>A0A1E3HME0</accession>
<dbReference type="RefSeq" id="XP_018992746.1">
    <property type="nucleotide sequence ID" value="XM_019138803.1"/>
</dbReference>
<dbReference type="PANTHER" id="PTHR48043">
    <property type="entry name" value="EG:EG0003.4 PROTEIN-RELATED"/>
    <property type="match status" value="1"/>
</dbReference>
<keyword evidence="3" id="KW-0472">Membrane</keyword>
<protein>
    <recommendedName>
        <fullName evidence="4">Erythromycin biosynthesis protein CIII-like C-terminal domain-containing protein</fullName>
    </recommendedName>
</protein>
<evidence type="ECO:0000256" key="3">
    <source>
        <dbReference type="SAM" id="Phobius"/>
    </source>
</evidence>
<sequence length="503" mass="55970">MSPVRLCLITTNDRDPWKILFLTCSEHGQANSHLAIISSLLKNSKDGIDIHLGSSSDCRDRVPEGVIFHPIVGFSATDRLARRHGLNGKAAKEKAMDILCADPWFFNSLKWSTVMFPITHSEPVEEYIETAHDVERLLRELKPDLVIVDTMFGPARDAIGKMADVRFITLSPNTIKELAVGDQGLGAFLWPAHTTGFPFPVPWYLVPLNIIALLFPLLYFTFSSYYKAFDKARHANGYRKRVPLFEVTQVRPSKTLCMSTPGAEIPAIIPESLLCCGPILQASTPLELADKELYDWVTARPTVMVILGSHFLTREPVANNMIASFRVLLDKRRDIQILWKLRKYGEYELQGLEEVGDRLRVVEWLEADPLAVLETGNVICSVNHGGSNSYHEALFTGTPQVLLPAWFDCFDFASRLAFLGNGVWGNMSSGQADTGPRLAVSQPEFTKALLRVIGATPDAPETAKILARAKELQDIVTDKGTRLGRDVAAAHILHELEYGYDAL</sequence>
<dbReference type="Pfam" id="PF06722">
    <property type="entry name" value="EryCIII-like_C"/>
    <property type="match status" value="1"/>
</dbReference>
<dbReference type="AlphaFoldDB" id="A0A1E3HME0"/>
<feature type="transmembrane region" description="Helical" evidence="3">
    <location>
        <begin position="201"/>
        <end position="222"/>
    </location>
</feature>
<dbReference type="EMBL" id="AWGJ01000007">
    <property type="protein sequence ID" value="ODN77510.1"/>
    <property type="molecule type" value="Genomic_DNA"/>
</dbReference>
<reference evidence="5 6" key="1">
    <citation type="submission" date="2016-06" db="EMBL/GenBank/DDBJ databases">
        <title>Evolution of pathogenesis and genome organization in the Tremellales.</title>
        <authorList>
            <person name="Cuomo C."/>
            <person name="Litvintseva A."/>
            <person name="Heitman J."/>
            <person name="Chen Y."/>
            <person name="Sun S."/>
            <person name="Springer D."/>
            <person name="Dromer F."/>
            <person name="Young S."/>
            <person name="Zeng Q."/>
            <person name="Chapman S."/>
            <person name="Gujja S."/>
            <person name="Saif S."/>
            <person name="Birren B."/>
        </authorList>
    </citation>
    <scope>NUCLEOTIDE SEQUENCE [LARGE SCALE GENOMIC DNA]</scope>
    <source>
        <strain evidence="5 6">CBS 6039</strain>
    </source>
</reference>
<dbReference type="InterPro" id="IPR050271">
    <property type="entry name" value="UDP-glycosyltransferase"/>
</dbReference>
<keyword evidence="6" id="KW-1185">Reference proteome</keyword>
<dbReference type="GO" id="GO:0008194">
    <property type="term" value="F:UDP-glycosyltransferase activity"/>
    <property type="evidence" value="ECO:0007669"/>
    <property type="project" value="TreeGrafter"/>
</dbReference>
<dbReference type="InterPro" id="IPR010610">
    <property type="entry name" value="EryCIII-like_C"/>
</dbReference>
<dbReference type="Gene3D" id="3.40.50.2000">
    <property type="entry name" value="Glycogen Phosphorylase B"/>
    <property type="match status" value="2"/>
</dbReference>
<evidence type="ECO:0000259" key="4">
    <source>
        <dbReference type="Pfam" id="PF06722"/>
    </source>
</evidence>
<proteinExistence type="predicted"/>
<evidence type="ECO:0000256" key="1">
    <source>
        <dbReference type="ARBA" id="ARBA00022676"/>
    </source>
</evidence>
<dbReference type="SUPFAM" id="SSF53756">
    <property type="entry name" value="UDP-Glycosyltransferase/glycogen phosphorylase"/>
    <property type="match status" value="1"/>
</dbReference>
<name>A0A1E3HME0_9TREE</name>
<gene>
    <name evidence="5" type="ORF">L202_04681</name>
</gene>
<keyword evidence="3" id="KW-1133">Transmembrane helix</keyword>
<dbReference type="Proteomes" id="UP000094065">
    <property type="component" value="Unassembled WGS sequence"/>
</dbReference>